<keyword evidence="1" id="KW-0808">Transferase</keyword>
<proteinExistence type="predicted"/>
<comment type="caution">
    <text evidence="1">The sequence shown here is derived from an EMBL/GenBank/DDBJ whole genome shotgun (WGS) entry which is preliminary data.</text>
</comment>
<reference evidence="1" key="1">
    <citation type="submission" date="2013-08" db="EMBL/GenBank/DDBJ databases">
        <authorList>
            <person name="Mendez C."/>
            <person name="Richter M."/>
            <person name="Ferrer M."/>
            <person name="Sanchez J."/>
        </authorList>
    </citation>
    <scope>NUCLEOTIDE SEQUENCE</scope>
</reference>
<dbReference type="SUPFAM" id="SSF53335">
    <property type="entry name" value="S-adenosyl-L-methionine-dependent methyltransferases"/>
    <property type="match status" value="1"/>
</dbReference>
<dbReference type="PRINTS" id="PR00507">
    <property type="entry name" value="N12N6MTFRASE"/>
</dbReference>
<dbReference type="GO" id="GO:0032259">
    <property type="term" value="P:methylation"/>
    <property type="evidence" value="ECO:0007669"/>
    <property type="project" value="UniProtKB-KW"/>
</dbReference>
<protein>
    <submittedName>
        <fullName evidence="1">Modification methylase XhoI</fullName>
    </submittedName>
</protein>
<name>T0ZA87_9ZZZZ</name>
<dbReference type="EMBL" id="AUZY01008776">
    <property type="protein sequence ID" value="EQD44871.1"/>
    <property type="molecule type" value="Genomic_DNA"/>
</dbReference>
<dbReference type="GO" id="GO:0008168">
    <property type="term" value="F:methyltransferase activity"/>
    <property type="evidence" value="ECO:0007669"/>
    <property type="project" value="UniProtKB-KW"/>
</dbReference>
<keyword evidence="1" id="KW-0489">Methyltransferase</keyword>
<feature type="non-terminal residue" evidence="1">
    <location>
        <position position="158"/>
    </location>
</feature>
<dbReference type="Gene3D" id="3.40.50.150">
    <property type="entry name" value="Vaccinia Virus protein VP39"/>
    <property type="match status" value="1"/>
</dbReference>
<organism evidence="1">
    <name type="scientific">mine drainage metagenome</name>
    <dbReference type="NCBI Taxonomy" id="410659"/>
    <lineage>
        <taxon>unclassified sequences</taxon>
        <taxon>metagenomes</taxon>
        <taxon>ecological metagenomes</taxon>
    </lineage>
</organism>
<reference evidence="1" key="2">
    <citation type="journal article" date="2014" name="ISME J.">
        <title>Microbial stratification in low pH oxic and suboxic macroscopic growths along an acid mine drainage.</title>
        <authorList>
            <person name="Mendez-Garcia C."/>
            <person name="Mesa V."/>
            <person name="Sprenger R.R."/>
            <person name="Richter M."/>
            <person name="Diez M.S."/>
            <person name="Solano J."/>
            <person name="Bargiela R."/>
            <person name="Golyshina O.V."/>
            <person name="Manteca A."/>
            <person name="Ramos J.L."/>
            <person name="Gallego J.R."/>
            <person name="Llorente I."/>
            <person name="Martins Dos Santos V.A."/>
            <person name="Jensen O.N."/>
            <person name="Pelaez A.I."/>
            <person name="Sanchez J."/>
            <person name="Ferrer M."/>
        </authorList>
    </citation>
    <scope>NUCLEOTIDE SEQUENCE</scope>
</reference>
<gene>
    <name evidence="1" type="ORF">B1B_13326</name>
</gene>
<accession>T0ZA87</accession>
<evidence type="ECO:0000313" key="1">
    <source>
        <dbReference type="EMBL" id="EQD44871.1"/>
    </source>
</evidence>
<dbReference type="InterPro" id="IPR029063">
    <property type="entry name" value="SAM-dependent_MTases_sf"/>
</dbReference>
<feature type="non-terminal residue" evidence="1">
    <location>
        <position position="1"/>
    </location>
</feature>
<dbReference type="AlphaFoldDB" id="T0ZA87"/>
<sequence length="158" mass="16965">ASLTVTQASSPDLCPITVAVDMLANAGGVEERGAIFTRREVVDFILDLCGYTTDQPLPQRRLLEPSFGAGDFLLPAIDRLLVAWKSSGNTADPLDALGDSIRAVELHRDTFHRTKAAVVARLRGVGIKAQAAASLADRWLLHGDFLLVALPGMFDLVI</sequence>